<accession>A0A6A5SZF8</accession>
<organism evidence="2 3">
    <name type="scientific">Clathrospora elynae</name>
    <dbReference type="NCBI Taxonomy" id="706981"/>
    <lineage>
        <taxon>Eukaryota</taxon>
        <taxon>Fungi</taxon>
        <taxon>Dikarya</taxon>
        <taxon>Ascomycota</taxon>
        <taxon>Pezizomycotina</taxon>
        <taxon>Dothideomycetes</taxon>
        <taxon>Pleosporomycetidae</taxon>
        <taxon>Pleosporales</taxon>
        <taxon>Diademaceae</taxon>
        <taxon>Clathrospora</taxon>
    </lineage>
</organism>
<keyword evidence="3" id="KW-1185">Reference proteome</keyword>
<dbReference type="AlphaFoldDB" id="A0A6A5SZF8"/>
<evidence type="ECO:0000256" key="1">
    <source>
        <dbReference type="SAM" id="MobiDB-lite"/>
    </source>
</evidence>
<evidence type="ECO:0000313" key="3">
    <source>
        <dbReference type="Proteomes" id="UP000800038"/>
    </source>
</evidence>
<dbReference type="Proteomes" id="UP000800038">
    <property type="component" value="Unassembled WGS sequence"/>
</dbReference>
<reference evidence="2" key="1">
    <citation type="journal article" date="2020" name="Stud. Mycol.">
        <title>101 Dothideomycetes genomes: a test case for predicting lifestyles and emergence of pathogens.</title>
        <authorList>
            <person name="Haridas S."/>
            <person name="Albert R."/>
            <person name="Binder M."/>
            <person name="Bloem J."/>
            <person name="Labutti K."/>
            <person name="Salamov A."/>
            <person name="Andreopoulos B."/>
            <person name="Baker S."/>
            <person name="Barry K."/>
            <person name="Bills G."/>
            <person name="Bluhm B."/>
            <person name="Cannon C."/>
            <person name="Castanera R."/>
            <person name="Culley D."/>
            <person name="Daum C."/>
            <person name="Ezra D."/>
            <person name="Gonzalez J."/>
            <person name="Henrissat B."/>
            <person name="Kuo A."/>
            <person name="Liang C."/>
            <person name="Lipzen A."/>
            <person name="Lutzoni F."/>
            <person name="Magnuson J."/>
            <person name="Mondo S."/>
            <person name="Nolan M."/>
            <person name="Ohm R."/>
            <person name="Pangilinan J."/>
            <person name="Park H.-J."/>
            <person name="Ramirez L."/>
            <person name="Alfaro M."/>
            <person name="Sun H."/>
            <person name="Tritt A."/>
            <person name="Yoshinaga Y."/>
            <person name="Zwiers L.-H."/>
            <person name="Turgeon B."/>
            <person name="Goodwin S."/>
            <person name="Spatafora J."/>
            <person name="Crous P."/>
            <person name="Grigoriev I."/>
        </authorList>
    </citation>
    <scope>NUCLEOTIDE SEQUENCE</scope>
    <source>
        <strain evidence="2">CBS 161.51</strain>
    </source>
</reference>
<protein>
    <submittedName>
        <fullName evidence="2">Uncharacterized protein</fullName>
    </submittedName>
</protein>
<dbReference type="EMBL" id="ML976014">
    <property type="protein sequence ID" value="KAF1944769.1"/>
    <property type="molecule type" value="Genomic_DNA"/>
</dbReference>
<gene>
    <name evidence="2" type="ORF">EJ02DRAFT_452109</name>
</gene>
<sequence length="184" mass="20499">MRSSKPKAGLSEEQAVYPGKLYPTMTLYTNNSMQKLTQNVRKPSAKVLNQSIPSLSSRRYRTSTRSTMASVVAWEHTTWDRRKSQNRRVGKRHALLGPRLSCRLKTTVRSMDASTRASTLSPYVLDDRGGGYGRGRWTSATAKLAAGGFALAIVRNVGERDAADTLQQRALSDQDEDRQHKRGS</sequence>
<feature type="region of interest" description="Disordered" evidence="1">
    <location>
        <begin position="165"/>
        <end position="184"/>
    </location>
</feature>
<proteinExistence type="predicted"/>
<evidence type="ECO:0000313" key="2">
    <source>
        <dbReference type="EMBL" id="KAF1944769.1"/>
    </source>
</evidence>
<name>A0A6A5SZF8_9PLEO</name>